<evidence type="ECO:0000313" key="13">
    <source>
        <dbReference type="EMBL" id="KAK0411047.1"/>
    </source>
</evidence>
<dbReference type="PRINTS" id="PR00243">
    <property type="entry name" value="MUSCARINICR"/>
</dbReference>
<dbReference type="Pfam" id="PF00001">
    <property type="entry name" value="7tm_1"/>
    <property type="match status" value="1"/>
</dbReference>
<keyword evidence="5 9" id="KW-0297">G-protein coupled receptor</keyword>
<dbReference type="PROSITE" id="PS00237">
    <property type="entry name" value="G_PROTEIN_RECEP_F1_1"/>
    <property type="match status" value="1"/>
</dbReference>
<reference evidence="13" key="1">
    <citation type="submission" date="2023-06" db="EMBL/GenBank/DDBJ databases">
        <title>Genomic analysis of the entomopathogenic nematode Steinernema hermaphroditum.</title>
        <authorList>
            <person name="Schwarz E.M."/>
            <person name="Heppert J.K."/>
            <person name="Baniya A."/>
            <person name="Schwartz H.T."/>
            <person name="Tan C.-H."/>
            <person name="Antoshechkin I."/>
            <person name="Sternberg P.W."/>
            <person name="Goodrich-Blair H."/>
            <person name="Dillman A.R."/>
        </authorList>
    </citation>
    <scope>NUCLEOTIDE SEQUENCE</scope>
    <source>
        <strain evidence="13">PS9179</strain>
        <tissue evidence="13">Whole animal</tissue>
    </source>
</reference>
<dbReference type="AlphaFoldDB" id="A0AA39LVD5"/>
<dbReference type="PRINTS" id="PR00237">
    <property type="entry name" value="GPCRRHODOPSN"/>
</dbReference>
<evidence type="ECO:0000256" key="3">
    <source>
        <dbReference type="ARBA" id="ARBA00022692"/>
    </source>
</evidence>
<feature type="region of interest" description="Disordered" evidence="10">
    <location>
        <begin position="486"/>
        <end position="548"/>
    </location>
</feature>
<keyword evidence="3 9" id="KW-0812">Transmembrane</keyword>
<feature type="compositionally biased region" description="Polar residues" evidence="10">
    <location>
        <begin position="408"/>
        <end position="426"/>
    </location>
</feature>
<feature type="compositionally biased region" description="Basic and acidic residues" evidence="10">
    <location>
        <begin position="530"/>
        <end position="548"/>
    </location>
</feature>
<dbReference type="Gene3D" id="1.20.1070.10">
    <property type="entry name" value="Rhodopsin 7-helix transmembrane proteins"/>
    <property type="match status" value="2"/>
</dbReference>
<keyword evidence="4 11" id="KW-1133">Transmembrane helix</keyword>
<dbReference type="GO" id="GO:0004993">
    <property type="term" value="F:G protein-coupled serotonin receptor activity"/>
    <property type="evidence" value="ECO:0007669"/>
    <property type="project" value="TreeGrafter"/>
</dbReference>
<dbReference type="Proteomes" id="UP001175271">
    <property type="component" value="Unassembled WGS sequence"/>
</dbReference>
<dbReference type="SUPFAM" id="SSF81321">
    <property type="entry name" value="Family A G protein-coupled receptor-like"/>
    <property type="match status" value="1"/>
</dbReference>
<feature type="compositionally biased region" description="Polar residues" evidence="10">
    <location>
        <begin position="486"/>
        <end position="497"/>
    </location>
</feature>
<dbReference type="InterPro" id="IPR017452">
    <property type="entry name" value="GPCR_Rhodpsn_7TM"/>
</dbReference>
<dbReference type="InterPro" id="IPR000995">
    <property type="entry name" value="Musac_Ach_rcpt"/>
</dbReference>
<dbReference type="GO" id="GO:0016907">
    <property type="term" value="F:G protein-coupled acetylcholine receptor activity"/>
    <property type="evidence" value="ECO:0007669"/>
    <property type="project" value="InterPro"/>
</dbReference>
<feature type="domain" description="G-protein coupled receptors family 1 profile" evidence="12">
    <location>
        <begin position="123"/>
        <end position="606"/>
    </location>
</feature>
<keyword evidence="8 9" id="KW-0807">Transducer</keyword>
<dbReference type="EMBL" id="JAUCMV010000003">
    <property type="protein sequence ID" value="KAK0411047.1"/>
    <property type="molecule type" value="Genomic_DNA"/>
</dbReference>
<feature type="transmembrane region" description="Helical" evidence="11">
    <location>
        <begin position="551"/>
        <end position="569"/>
    </location>
</feature>
<dbReference type="PANTHER" id="PTHR24247:SF265">
    <property type="entry name" value="MUSCARINIC ACETYLCHOLINE RECEPTOR DM1"/>
    <property type="match status" value="1"/>
</dbReference>
<evidence type="ECO:0000313" key="14">
    <source>
        <dbReference type="Proteomes" id="UP001175271"/>
    </source>
</evidence>
<feature type="transmembrane region" description="Helical" evidence="11">
    <location>
        <begin position="107"/>
        <end position="131"/>
    </location>
</feature>
<gene>
    <name evidence="13" type="ORF">QR680_005450</name>
</gene>
<accession>A0AA39LVD5</accession>
<comment type="similarity">
    <text evidence="9">Belongs to the G-protein coupled receptor 1 family.</text>
</comment>
<evidence type="ECO:0000256" key="1">
    <source>
        <dbReference type="ARBA" id="ARBA00004651"/>
    </source>
</evidence>
<feature type="transmembrane region" description="Helical" evidence="11">
    <location>
        <begin position="180"/>
        <end position="202"/>
    </location>
</feature>
<evidence type="ECO:0000256" key="6">
    <source>
        <dbReference type="ARBA" id="ARBA00023136"/>
    </source>
</evidence>
<feature type="compositionally biased region" description="Basic and acidic residues" evidence="10">
    <location>
        <begin position="498"/>
        <end position="516"/>
    </location>
</feature>
<dbReference type="PROSITE" id="PS50262">
    <property type="entry name" value="G_PROTEIN_RECEP_F1_2"/>
    <property type="match status" value="1"/>
</dbReference>
<dbReference type="InterPro" id="IPR000276">
    <property type="entry name" value="GPCR_Rhodpsn"/>
</dbReference>
<name>A0AA39LVD5_9BILA</name>
<comment type="subcellular location">
    <subcellularLocation>
        <location evidence="1">Cell membrane</location>
        <topology evidence="1">Multi-pass membrane protein</topology>
    </subcellularLocation>
</comment>
<keyword evidence="6 11" id="KW-0472">Membrane</keyword>
<evidence type="ECO:0000256" key="8">
    <source>
        <dbReference type="ARBA" id="ARBA00023224"/>
    </source>
</evidence>
<dbReference type="GO" id="GO:0045202">
    <property type="term" value="C:synapse"/>
    <property type="evidence" value="ECO:0007669"/>
    <property type="project" value="TreeGrafter"/>
</dbReference>
<feature type="transmembrane region" description="Helical" evidence="11">
    <location>
        <begin position="268"/>
        <end position="291"/>
    </location>
</feature>
<sequence>MALLNDTSWLRSQAPTASEAADGVSLGPPPPFQKTHLFKLVMEVLSSSINTSTETFSLDLTEAPSTRSLPAVYGTSRLFPAPAFHENASSSGEFDVYADLRDQSMTALIVVVGFFFAALTTLGNLMVMISFKLDKQLQTISNYFLFSLAVADITIGLISIPLMTYYTAARTWGIGYTACQFWLCVDYLMSNASVLNLLLISFDRYFSVTRPLTYRPRRTTKKALSMIAGTFIISAILWPPWIISWPYIEGKFTVEPGTCVVQFLETNPYITVITAVAAFYLPVTIMIVLYARVYKETQRRQADFAKLQAGGRKSIHVNKIDLRKVASSNSIVKSASLKKKQILPFLDGLSKTRRSSRERRYSWLRACTARSENSSEDSSEVLPANLDDTSLASSVCVTSLGGRKSKHSPTLSPTNGDSFRDNTSGDTAAPDQSPLKAAANGSGRFRSRNTPDRPMMHTYTVLIELRDGEGKRPSVRLSSCDSEYYTPSVTEIQQPNRDSQRVRKNEASETPRDSTKRPPMAENGRSRGSVIHERKSEKERRKNERKQESKAAKTLSAILFAFIVTWTPYNVIVCWEAFFPKTIPTVLFTISYCLCYVNSTVNPLCYALCNARFRMTYTRILTCRWKPERHSVQRSAYFRRQ</sequence>
<keyword evidence="14" id="KW-1185">Reference proteome</keyword>
<dbReference type="PANTHER" id="PTHR24247">
    <property type="entry name" value="5-HYDROXYTRYPTAMINE RECEPTOR"/>
    <property type="match status" value="1"/>
</dbReference>
<dbReference type="GO" id="GO:0005886">
    <property type="term" value="C:plasma membrane"/>
    <property type="evidence" value="ECO:0007669"/>
    <property type="project" value="UniProtKB-SubCell"/>
</dbReference>
<dbReference type="GO" id="GO:0007197">
    <property type="term" value="P:adenylate cyclase-inhibiting G protein-coupled acetylcholine receptor signaling pathway"/>
    <property type="evidence" value="ECO:0007669"/>
    <property type="project" value="TreeGrafter"/>
</dbReference>
<comment type="caution">
    <text evidence="13">The sequence shown here is derived from an EMBL/GenBank/DDBJ whole genome shotgun (WGS) entry which is preliminary data.</text>
</comment>
<feature type="region of interest" description="Disordered" evidence="10">
    <location>
        <begin position="401"/>
        <end position="455"/>
    </location>
</feature>
<evidence type="ECO:0000256" key="11">
    <source>
        <dbReference type="SAM" id="Phobius"/>
    </source>
</evidence>
<feature type="transmembrane region" description="Helical" evidence="11">
    <location>
        <begin position="589"/>
        <end position="609"/>
    </location>
</feature>
<dbReference type="FunFam" id="1.20.1070.10:FF:000582">
    <property type="entry name" value="Muscarinic acetylcholine receptor gar-3"/>
    <property type="match status" value="1"/>
</dbReference>
<organism evidence="13 14">
    <name type="scientific">Steinernema hermaphroditum</name>
    <dbReference type="NCBI Taxonomy" id="289476"/>
    <lineage>
        <taxon>Eukaryota</taxon>
        <taxon>Metazoa</taxon>
        <taxon>Ecdysozoa</taxon>
        <taxon>Nematoda</taxon>
        <taxon>Chromadorea</taxon>
        <taxon>Rhabditida</taxon>
        <taxon>Tylenchina</taxon>
        <taxon>Panagrolaimomorpha</taxon>
        <taxon>Strongyloidoidea</taxon>
        <taxon>Steinernematidae</taxon>
        <taxon>Steinernema</taxon>
    </lineage>
</organism>
<evidence type="ECO:0000256" key="2">
    <source>
        <dbReference type="ARBA" id="ARBA00022475"/>
    </source>
</evidence>
<evidence type="ECO:0000256" key="7">
    <source>
        <dbReference type="ARBA" id="ARBA00023170"/>
    </source>
</evidence>
<evidence type="ECO:0000256" key="4">
    <source>
        <dbReference type="ARBA" id="ARBA00022989"/>
    </source>
</evidence>
<keyword evidence="7 9" id="KW-0675">Receptor</keyword>
<evidence type="ECO:0000256" key="5">
    <source>
        <dbReference type="ARBA" id="ARBA00023040"/>
    </source>
</evidence>
<dbReference type="SMART" id="SM01381">
    <property type="entry name" value="7TM_GPCR_Srsx"/>
    <property type="match status" value="1"/>
</dbReference>
<evidence type="ECO:0000259" key="12">
    <source>
        <dbReference type="PROSITE" id="PS50262"/>
    </source>
</evidence>
<protein>
    <recommendedName>
        <fullName evidence="12">G-protein coupled receptors family 1 profile domain-containing protein</fullName>
    </recommendedName>
</protein>
<evidence type="ECO:0000256" key="9">
    <source>
        <dbReference type="RuleBase" id="RU000688"/>
    </source>
</evidence>
<feature type="transmembrane region" description="Helical" evidence="11">
    <location>
        <begin position="143"/>
        <end position="168"/>
    </location>
</feature>
<evidence type="ECO:0000256" key="10">
    <source>
        <dbReference type="SAM" id="MobiDB-lite"/>
    </source>
</evidence>
<keyword evidence="2" id="KW-1003">Cell membrane</keyword>
<feature type="transmembrane region" description="Helical" evidence="11">
    <location>
        <begin position="223"/>
        <end position="248"/>
    </location>
</feature>
<dbReference type="GO" id="GO:0007187">
    <property type="term" value="P:G protein-coupled receptor signaling pathway, coupled to cyclic nucleotide second messenger"/>
    <property type="evidence" value="ECO:0007669"/>
    <property type="project" value="TreeGrafter"/>
</dbReference>
<proteinExistence type="inferred from homology"/>
<dbReference type="GO" id="GO:0030425">
    <property type="term" value="C:dendrite"/>
    <property type="evidence" value="ECO:0007669"/>
    <property type="project" value="TreeGrafter"/>
</dbReference>